<accession>A0A0R1U134</accession>
<comment type="caution">
    <text evidence="1">The sequence shown here is derived from an EMBL/GenBank/DDBJ whole genome shotgun (WGS) entry which is preliminary data.</text>
</comment>
<proteinExistence type="predicted"/>
<dbReference type="EMBL" id="AZFJ01000057">
    <property type="protein sequence ID" value="KRL84915.1"/>
    <property type="molecule type" value="Genomic_DNA"/>
</dbReference>
<evidence type="ECO:0000313" key="1">
    <source>
        <dbReference type="EMBL" id="KRL84915.1"/>
    </source>
</evidence>
<dbReference type="PATRIC" id="fig|1423783.4.peg.1971"/>
<evidence type="ECO:0008006" key="3">
    <source>
        <dbReference type="Google" id="ProtNLM"/>
    </source>
</evidence>
<organism evidence="1 2">
    <name type="scientific">Lacticaseibacillus pantheris DSM 15945 = JCM 12539 = NBRC 106106</name>
    <dbReference type="NCBI Taxonomy" id="1423783"/>
    <lineage>
        <taxon>Bacteria</taxon>
        <taxon>Bacillati</taxon>
        <taxon>Bacillota</taxon>
        <taxon>Bacilli</taxon>
        <taxon>Lactobacillales</taxon>
        <taxon>Lactobacillaceae</taxon>
        <taxon>Lacticaseibacillus</taxon>
    </lineage>
</organism>
<evidence type="ECO:0000313" key="2">
    <source>
        <dbReference type="Proteomes" id="UP000051922"/>
    </source>
</evidence>
<keyword evidence="2" id="KW-1185">Reference proteome</keyword>
<reference evidence="1 2" key="1">
    <citation type="journal article" date="2015" name="Genome Announc.">
        <title>Expanding the biotechnology potential of lactobacilli through comparative genomics of 213 strains and associated genera.</title>
        <authorList>
            <person name="Sun Z."/>
            <person name="Harris H.M."/>
            <person name="McCann A."/>
            <person name="Guo C."/>
            <person name="Argimon S."/>
            <person name="Zhang W."/>
            <person name="Yang X."/>
            <person name="Jeffery I.B."/>
            <person name="Cooney J.C."/>
            <person name="Kagawa T.F."/>
            <person name="Liu W."/>
            <person name="Song Y."/>
            <person name="Salvetti E."/>
            <person name="Wrobel A."/>
            <person name="Rasinkangas P."/>
            <person name="Parkhill J."/>
            <person name="Rea M.C."/>
            <person name="O'Sullivan O."/>
            <person name="Ritari J."/>
            <person name="Douillard F.P."/>
            <person name="Paul Ross R."/>
            <person name="Yang R."/>
            <person name="Briner A.E."/>
            <person name="Felis G.E."/>
            <person name="de Vos W.M."/>
            <person name="Barrangou R."/>
            <person name="Klaenhammer T.R."/>
            <person name="Caufield P.W."/>
            <person name="Cui Y."/>
            <person name="Zhang H."/>
            <person name="O'Toole P.W."/>
        </authorList>
    </citation>
    <scope>NUCLEOTIDE SEQUENCE [LARGE SCALE GENOMIC DNA]</scope>
    <source>
        <strain evidence="1 2">DSM 15945</strain>
    </source>
</reference>
<sequence>MEKQELKTLRSVLFRRTSIGYNLVVVNDCISECLGGGIVEISNRKLSRLFSPSTLRKLVDDSSHSFIDQIKQESDSFIVNGEFFDQAYALMSKRYRNEYFFKNTLLNKILLGRHSVRTSTAIRELPVGGSILDFLIINGVGQVYEIKTELDNLERLPSQIISYYQAFKYVSIVTDKAHADVLRKRLQGTDVGLIELTNRQTLSTLIEPHEHLSGLNQTSMFKILRKPEYETALMEHYNTLPNVSQFDYYRACQMWFEKMDVETCHRYLLRFLKARNTVRQHECAFKKVPMSIKELVYFQNYKENEYSKLFAMLGRK</sequence>
<dbReference type="OrthoDB" id="128875at2"/>
<name>A0A0R1U134_9LACO</name>
<dbReference type="AlphaFoldDB" id="A0A0R1U134"/>
<gene>
    <name evidence="1" type="ORF">FC50_GL001929</name>
</gene>
<protein>
    <recommendedName>
        <fullName evidence="3">Sce7726 family protein</fullName>
    </recommendedName>
</protein>
<dbReference type="InterPro" id="IPR047729">
    <property type="entry name" value="Sce7726-like"/>
</dbReference>
<dbReference type="STRING" id="1423783.FC50_GL001929"/>
<dbReference type="NCBIfam" id="NF033832">
    <property type="entry name" value="sce7726_fam"/>
    <property type="match status" value="1"/>
</dbReference>
<dbReference type="Proteomes" id="UP000051922">
    <property type="component" value="Unassembled WGS sequence"/>
</dbReference>